<proteinExistence type="predicted"/>
<evidence type="ECO:0000313" key="2">
    <source>
        <dbReference type="Proteomes" id="UP000512184"/>
    </source>
</evidence>
<evidence type="ECO:0000313" key="1">
    <source>
        <dbReference type="EMBL" id="QHP83088.1"/>
    </source>
</evidence>
<dbReference type="EMBL" id="CP035278">
    <property type="protein sequence ID" value="QHP83088.1"/>
    <property type="molecule type" value="Genomic_DNA"/>
</dbReference>
<accession>A0ABX6IPS6</accession>
<protein>
    <submittedName>
        <fullName evidence="1">Uncharacterized protein</fullName>
    </submittedName>
</protein>
<keyword evidence="2" id="KW-1185">Reference proteome</keyword>
<dbReference type="Proteomes" id="UP000512184">
    <property type="component" value="Chromosome"/>
</dbReference>
<gene>
    <name evidence="1" type="primary">hypothetical protein</name>
    <name evidence="1" type="ORF">Chls_213</name>
</gene>
<sequence length="44" mass="5180">MQHKKPPSYPVANKILRMWIANKRKNLAFVAIEITIKETILFLN</sequence>
<organism evidence="1 2">
    <name type="scientific">Chlamydia suis</name>
    <dbReference type="NCBI Taxonomy" id="83559"/>
    <lineage>
        <taxon>Bacteria</taxon>
        <taxon>Pseudomonadati</taxon>
        <taxon>Chlamydiota</taxon>
        <taxon>Chlamydiia</taxon>
        <taxon>Chlamydiales</taxon>
        <taxon>Chlamydiaceae</taxon>
        <taxon>Chlamydia/Chlamydophila group</taxon>
        <taxon>Chlamydia</taxon>
    </lineage>
</organism>
<name>A0ABX6IPS6_9CHLA</name>
<reference evidence="1" key="1">
    <citation type="submission" date="2019-01" db="EMBL/GenBank/DDBJ databases">
        <title>Whole genome sequencing and annotation enables comparative genome analysis that reveals unique features of the Chlamydia suis R19 Genome.</title>
        <authorList>
            <person name="Dimond Z.E."/>
        </authorList>
    </citation>
    <scope>NUCLEOTIDE SEQUENCE [LARGE SCALE GENOMIC DNA]</scope>
    <source>
        <strain evidence="1">R19</strain>
    </source>
</reference>